<evidence type="ECO:0008006" key="4">
    <source>
        <dbReference type="Google" id="ProtNLM"/>
    </source>
</evidence>
<evidence type="ECO:0000313" key="2">
    <source>
        <dbReference type="EMBL" id="GBF98782.1"/>
    </source>
</evidence>
<sequence length="195" mass="19129">MRPTVLLALLGALLLGAPAAHAWVNQPQNCSLSVTFVAAVYDSKTQTVSGSISVALPANASRAVPVTWGPVLAVTATQPKGAQPPPPPDGAGYGKLRPFMPFRGPGDGPLPAMTILEYPLPDCLAAPAAPGDAGGAAAAAAVAPGKAVSCAFSAPRAALPGSDPAGLEVSVSFPIDIGGGQSGMCAANATKVTVV</sequence>
<accession>A0A2V0PIC1</accession>
<feature type="chain" id="PRO_5015983017" description="Pherophorin domain-containing protein" evidence="1">
    <location>
        <begin position="23"/>
        <end position="195"/>
    </location>
</feature>
<evidence type="ECO:0000256" key="1">
    <source>
        <dbReference type="SAM" id="SignalP"/>
    </source>
</evidence>
<dbReference type="Proteomes" id="UP000247498">
    <property type="component" value="Unassembled WGS sequence"/>
</dbReference>
<feature type="signal peptide" evidence="1">
    <location>
        <begin position="1"/>
        <end position="22"/>
    </location>
</feature>
<name>A0A2V0PIC1_9CHLO</name>
<organism evidence="2 3">
    <name type="scientific">Raphidocelis subcapitata</name>
    <dbReference type="NCBI Taxonomy" id="307507"/>
    <lineage>
        <taxon>Eukaryota</taxon>
        <taxon>Viridiplantae</taxon>
        <taxon>Chlorophyta</taxon>
        <taxon>core chlorophytes</taxon>
        <taxon>Chlorophyceae</taxon>
        <taxon>CS clade</taxon>
        <taxon>Sphaeropleales</taxon>
        <taxon>Selenastraceae</taxon>
        <taxon>Raphidocelis</taxon>
    </lineage>
</organism>
<dbReference type="InParanoid" id="A0A2V0PIC1"/>
<keyword evidence="3" id="KW-1185">Reference proteome</keyword>
<reference evidence="2 3" key="1">
    <citation type="journal article" date="2018" name="Sci. Rep.">
        <title>Raphidocelis subcapitata (=Pseudokirchneriella subcapitata) provides an insight into genome evolution and environmental adaptations in the Sphaeropleales.</title>
        <authorList>
            <person name="Suzuki S."/>
            <person name="Yamaguchi H."/>
            <person name="Nakajima N."/>
            <person name="Kawachi M."/>
        </authorList>
    </citation>
    <scope>NUCLEOTIDE SEQUENCE [LARGE SCALE GENOMIC DNA]</scope>
    <source>
        <strain evidence="2 3">NIES-35</strain>
    </source>
</reference>
<proteinExistence type="predicted"/>
<gene>
    <name evidence="2" type="ORF">Rsub_11364</name>
</gene>
<evidence type="ECO:0000313" key="3">
    <source>
        <dbReference type="Proteomes" id="UP000247498"/>
    </source>
</evidence>
<dbReference type="EMBL" id="BDRX01000135">
    <property type="protein sequence ID" value="GBF98782.1"/>
    <property type="molecule type" value="Genomic_DNA"/>
</dbReference>
<keyword evidence="1" id="KW-0732">Signal</keyword>
<protein>
    <recommendedName>
        <fullName evidence="4">Pherophorin domain-containing protein</fullName>
    </recommendedName>
</protein>
<comment type="caution">
    <text evidence="2">The sequence shown here is derived from an EMBL/GenBank/DDBJ whole genome shotgun (WGS) entry which is preliminary data.</text>
</comment>
<dbReference type="AlphaFoldDB" id="A0A2V0PIC1"/>